<dbReference type="InterPro" id="IPR003615">
    <property type="entry name" value="HNH_nuc"/>
</dbReference>
<dbReference type="SUPFAM" id="SSF88697">
    <property type="entry name" value="PUA domain-like"/>
    <property type="match status" value="1"/>
</dbReference>
<dbReference type="Pfam" id="PF02182">
    <property type="entry name" value="SAD_SRA"/>
    <property type="match status" value="1"/>
</dbReference>
<protein>
    <recommendedName>
        <fullName evidence="1">YDG domain-containing protein</fullName>
    </recommendedName>
</protein>
<dbReference type="AlphaFoldDB" id="A0A3M8LHJ1"/>
<dbReference type="GO" id="GO:0061630">
    <property type="term" value="F:ubiquitin protein ligase activity"/>
    <property type="evidence" value="ECO:0007669"/>
    <property type="project" value="TreeGrafter"/>
</dbReference>
<evidence type="ECO:0000313" key="3">
    <source>
        <dbReference type="Proteomes" id="UP000279859"/>
    </source>
</evidence>
<dbReference type="EMBL" id="RDSR01000005">
    <property type="protein sequence ID" value="RNE64212.1"/>
    <property type="molecule type" value="Genomic_DNA"/>
</dbReference>
<dbReference type="CDD" id="cd00085">
    <property type="entry name" value="HNHc"/>
    <property type="match status" value="1"/>
</dbReference>
<dbReference type="GO" id="GO:0016567">
    <property type="term" value="P:protein ubiquitination"/>
    <property type="evidence" value="ECO:0007669"/>
    <property type="project" value="TreeGrafter"/>
</dbReference>
<evidence type="ECO:0000259" key="1">
    <source>
        <dbReference type="PROSITE" id="PS51015"/>
    </source>
</evidence>
<comment type="caution">
    <text evidence="2">The sequence shown here is derived from an EMBL/GenBank/DDBJ whole genome shotgun (WGS) entry which is preliminary data.</text>
</comment>
<keyword evidence="3" id="KW-1185">Reference proteome</keyword>
<evidence type="ECO:0000313" key="2">
    <source>
        <dbReference type="EMBL" id="RNE64212.1"/>
    </source>
</evidence>
<proteinExistence type="predicted"/>
<dbReference type="GO" id="GO:0044027">
    <property type="term" value="P:negative regulation of gene expression via chromosomal CpG island methylation"/>
    <property type="evidence" value="ECO:0007669"/>
    <property type="project" value="TreeGrafter"/>
</dbReference>
<dbReference type="Gene3D" id="2.30.280.10">
    <property type="entry name" value="SRA-YDG"/>
    <property type="match status" value="1"/>
</dbReference>
<dbReference type="OrthoDB" id="4464809at2"/>
<dbReference type="InterPro" id="IPR036987">
    <property type="entry name" value="SRA-YDG_sf"/>
</dbReference>
<dbReference type="SMART" id="SM00466">
    <property type="entry name" value="SRA"/>
    <property type="match status" value="1"/>
</dbReference>
<dbReference type="PANTHER" id="PTHR14140">
    <property type="entry name" value="E3 UBIQUITIN-PROTEIN LIGASE UHRF-RELATED"/>
    <property type="match status" value="1"/>
</dbReference>
<sequence length="300" mass="32564">MTRFFGTPADVHVGQQFIDRRELHDAYVHRPLQAGISGTAAEGADSIVVSGGYIDDQDNGDYILYTGHGGNDRGTRRQIADQSPTATGNAALITSMVNGFPVRVVRGAHKKSAYAPLAGYQYAGLFTVSNYLTHPGRDGFLIIQFRLDRLAEQPPLVTRGPAESDPAFATTTVSRRVRDSALSREIKAQYGHSCQVCGTAVPASGDRLYAEGAHVRPLGRPHLGSDSILNILCLCPNHHTQLDFGGMVILDDMSVAPTKTLKPFAELTWRRGHRIDAENAAYHRALWVQAVQESLETSAA</sequence>
<accession>A0A3M8LHJ1</accession>
<dbReference type="Proteomes" id="UP000279859">
    <property type="component" value="Unassembled WGS sequence"/>
</dbReference>
<dbReference type="InterPro" id="IPR015947">
    <property type="entry name" value="PUA-like_sf"/>
</dbReference>
<dbReference type="PANTHER" id="PTHR14140:SF27">
    <property type="entry name" value="OS04G0289800 PROTEIN"/>
    <property type="match status" value="1"/>
</dbReference>
<feature type="domain" description="YDG" evidence="1">
    <location>
        <begin position="6"/>
        <end position="149"/>
    </location>
</feature>
<dbReference type="InterPro" id="IPR003105">
    <property type="entry name" value="SRA_YDG"/>
</dbReference>
<gene>
    <name evidence="2" type="ORF">EEJ31_04950</name>
</gene>
<dbReference type="PROSITE" id="PS51015">
    <property type="entry name" value="YDG"/>
    <property type="match status" value="1"/>
</dbReference>
<dbReference type="Pfam" id="PF13391">
    <property type="entry name" value="HNH_2"/>
    <property type="match status" value="1"/>
</dbReference>
<dbReference type="InterPro" id="IPR045134">
    <property type="entry name" value="UHRF1/2-like"/>
</dbReference>
<reference evidence="2 3" key="1">
    <citation type="submission" date="2018-11" db="EMBL/GenBank/DDBJ databases">
        <title>Cryobacterium sp. nov., isolated from rhizosphere soil of lettuce.</title>
        <authorList>
            <person name="Wang Y."/>
        </authorList>
    </citation>
    <scope>NUCLEOTIDE SEQUENCE [LARGE SCALE GENOMIC DNA]</scope>
    <source>
        <strain evidence="2 3">NEAU-85</strain>
    </source>
</reference>
<name>A0A3M8LHJ1_9MICO</name>
<organism evidence="2 3">
    <name type="scientific">Cryobacterium tepidiphilum</name>
    <dbReference type="NCBI Taxonomy" id="2486026"/>
    <lineage>
        <taxon>Bacteria</taxon>
        <taxon>Bacillati</taxon>
        <taxon>Actinomycetota</taxon>
        <taxon>Actinomycetes</taxon>
        <taxon>Micrococcales</taxon>
        <taxon>Microbacteriaceae</taxon>
        <taxon>Cryobacterium</taxon>
    </lineage>
</organism>